<gene>
    <name evidence="1" type="ORF">A2V81_04595</name>
</gene>
<organism evidence="1 2">
    <name type="scientific">Candidatus Abawacabacteria bacterium RBG_16_42_10</name>
    <dbReference type="NCBI Taxonomy" id="1817814"/>
    <lineage>
        <taxon>Bacteria</taxon>
        <taxon>Candidatus Abawacaibacteriota</taxon>
    </lineage>
</organism>
<comment type="caution">
    <text evidence="1">The sequence shown here is derived from an EMBL/GenBank/DDBJ whole genome shotgun (WGS) entry which is preliminary data.</text>
</comment>
<dbReference type="EMBL" id="MEWR01000020">
    <property type="protein sequence ID" value="OGC81759.1"/>
    <property type="molecule type" value="Genomic_DNA"/>
</dbReference>
<protein>
    <recommendedName>
        <fullName evidence="3">Pantothenate kinase</fullName>
    </recommendedName>
</protein>
<evidence type="ECO:0000313" key="1">
    <source>
        <dbReference type="EMBL" id="OGC81759.1"/>
    </source>
</evidence>
<accession>A0A1F4XJE4</accession>
<dbReference type="Proteomes" id="UP000177614">
    <property type="component" value="Unassembled WGS sequence"/>
</dbReference>
<evidence type="ECO:0008006" key="3">
    <source>
        <dbReference type="Google" id="ProtNLM"/>
    </source>
</evidence>
<name>A0A1F4XJE4_9BACT</name>
<dbReference type="STRING" id="1817814.A2V81_04595"/>
<reference evidence="1 2" key="1">
    <citation type="journal article" date="2016" name="Nat. Commun.">
        <title>Thousands of microbial genomes shed light on interconnected biogeochemical processes in an aquifer system.</title>
        <authorList>
            <person name="Anantharaman K."/>
            <person name="Brown C.T."/>
            <person name="Hug L.A."/>
            <person name="Sharon I."/>
            <person name="Castelle C.J."/>
            <person name="Probst A.J."/>
            <person name="Thomas B.C."/>
            <person name="Singh A."/>
            <person name="Wilkins M.J."/>
            <person name="Karaoz U."/>
            <person name="Brodie E.L."/>
            <person name="Williams K.H."/>
            <person name="Hubbard S.S."/>
            <person name="Banfield J.F."/>
        </authorList>
    </citation>
    <scope>NUCLEOTIDE SEQUENCE [LARGE SCALE GENOMIC DNA]</scope>
</reference>
<dbReference type="AlphaFoldDB" id="A0A1F4XJE4"/>
<sequence length="233" mass="25830">MSYSKIMAVDHSWHGNQLAVLEHGQVLKTVYLNRFSITKQGLGRLRSHFDPELLLITGPGTTYLPDKVGDLSLKKEKRLQALLDGVHFLAPTSPSLIIVFETGCHIFYRDVETVYVGCLPYSFASGSLKKNLSLEEEMGHDVGKPLNICMTQALPDFPHSKGEELLLCYSIALALKEFLARYRLNSCYIGGTVTDGALEQLQKFLPGISMKMLDNPSHIAAFGLLLPYIASDL</sequence>
<proteinExistence type="predicted"/>
<evidence type="ECO:0000313" key="2">
    <source>
        <dbReference type="Proteomes" id="UP000177614"/>
    </source>
</evidence>